<gene>
    <name evidence="2" type="ORF">POCTA_138.1.T0140452</name>
</gene>
<dbReference type="AlphaFoldDB" id="A0A8S1SX61"/>
<proteinExistence type="predicted"/>
<evidence type="ECO:0000313" key="3">
    <source>
        <dbReference type="Proteomes" id="UP000683925"/>
    </source>
</evidence>
<reference evidence="2" key="1">
    <citation type="submission" date="2021-01" db="EMBL/GenBank/DDBJ databases">
        <authorList>
            <consortium name="Genoscope - CEA"/>
            <person name="William W."/>
        </authorList>
    </citation>
    <scope>NUCLEOTIDE SEQUENCE</scope>
</reference>
<sequence>MIIVLCSNIVQLLWLSIMSQDGSCINCLDSYVAFNSTNCGFSNLNSDIQHVLYAIQDSFITKRLKNVKELYNTFKQKIVYYWIRKELIVQLVCHPMHYNQMAHANFQKDTVVQFVIPAWTQIKIIVLLALLEKIKLHQMVSAYVNQNMACYNKYANLAPLVFVLIVNQMIFIPVFHVNQDQIEQQLIRNIFVNKSFTLNDKSISFHRMCLQ</sequence>
<dbReference type="EMBL" id="CAJJDP010000014">
    <property type="protein sequence ID" value="CAD8143324.1"/>
    <property type="molecule type" value="Genomic_DNA"/>
</dbReference>
<protein>
    <recommendedName>
        <fullName evidence="4">Transmembrane protein</fullName>
    </recommendedName>
</protein>
<keyword evidence="1" id="KW-0732">Signal</keyword>
<name>A0A8S1SX61_PAROT</name>
<evidence type="ECO:0000313" key="2">
    <source>
        <dbReference type="EMBL" id="CAD8143324.1"/>
    </source>
</evidence>
<keyword evidence="3" id="KW-1185">Reference proteome</keyword>
<feature type="chain" id="PRO_5035779106" description="Transmembrane protein" evidence="1">
    <location>
        <begin position="25"/>
        <end position="211"/>
    </location>
</feature>
<dbReference type="Proteomes" id="UP000683925">
    <property type="component" value="Unassembled WGS sequence"/>
</dbReference>
<comment type="caution">
    <text evidence="2">The sequence shown here is derived from an EMBL/GenBank/DDBJ whole genome shotgun (WGS) entry which is preliminary data.</text>
</comment>
<evidence type="ECO:0000256" key="1">
    <source>
        <dbReference type="SAM" id="SignalP"/>
    </source>
</evidence>
<evidence type="ECO:0008006" key="4">
    <source>
        <dbReference type="Google" id="ProtNLM"/>
    </source>
</evidence>
<feature type="signal peptide" evidence="1">
    <location>
        <begin position="1"/>
        <end position="24"/>
    </location>
</feature>
<accession>A0A8S1SX61</accession>
<organism evidence="2 3">
    <name type="scientific">Paramecium octaurelia</name>
    <dbReference type="NCBI Taxonomy" id="43137"/>
    <lineage>
        <taxon>Eukaryota</taxon>
        <taxon>Sar</taxon>
        <taxon>Alveolata</taxon>
        <taxon>Ciliophora</taxon>
        <taxon>Intramacronucleata</taxon>
        <taxon>Oligohymenophorea</taxon>
        <taxon>Peniculida</taxon>
        <taxon>Parameciidae</taxon>
        <taxon>Paramecium</taxon>
    </lineage>
</organism>